<name>A0A7Y3RJU7_9PROT</name>
<dbReference type="Gene3D" id="1.10.238.10">
    <property type="entry name" value="EF-hand"/>
    <property type="match status" value="1"/>
</dbReference>
<dbReference type="Pfam" id="PF13202">
    <property type="entry name" value="EF-hand_5"/>
    <property type="match status" value="1"/>
</dbReference>
<dbReference type="Proteomes" id="UP000536835">
    <property type="component" value="Unassembled WGS sequence"/>
</dbReference>
<reference evidence="3 4" key="1">
    <citation type="submission" date="2020-05" db="EMBL/GenBank/DDBJ databases">
        <title>Parvularcula mediterraneae sp. nov., isolated from polypropylene straw from shallow seawater of the seashore of Laganas in Zakynthos island, Greece.</title>
        <authorList>
            <person name="Szabo I."/>
            <person name="Al-Omari J."/>
            <person name="Rado J."/>
            <person name="Szerdahelyi G.S."/>
        </authorList>
    </citation>
    <scope>NUCLEOTIDE SEQUENCE [LARGE SCALE GENOMIC DNA]</scope>
    <source>
        <strain evidence="3 4">ZS-1/3</strain>
    </source>
</reference>
<feature type="domain" description="EF-hand" evidence="2">
    <location>
        <begin position="27"/>
        <end position="43"/>
    </location>
</feature>
<dbReference type="InterPro" id="IPR002048">
    <property type="entry name" value="EF_hand_dom"/>
</dbReference>
<dbReference type="AlphaFoldDB" id="A0A7Y3RJU7"/>
<dbReference type="InterPro" id="IPR018247">
    <property type="entry name" value="EF_Hand_1_Ca_BS"/>
</dbReference>
<evidence type="ECO:0000313" key="3">
    <source>
        <dbReference type="EMBL" id="NNU15310.1"/>
    </source>
</evidence>
<keyword evidence="4" id="KW-1185">Reference proteome</keyword>
<gene>
    <name evidence="3" type="ORF">HK107_03090</name>
</gene>
<organism evidence="3 4">
    <name type="scientific">Parvularcula mediterranea</name>
    <dbReference type="NCBI Taxonomy" id="2732508"/>
    <lineage>
        <taxon>Bacteria</taxon>
        <taxon>Pseudomonadati</taxon>
        <taxon>Pseudomonadota</taxon>
        <taxon>Alphaproteobacteria</taxon>
        <taxon>Parvularculales</taxon>
        <taxon>Parvularculaceae</taxon>
        <taxon>Parvularcula</taxon>
    </lineage>
</organism>
<dbReference type="PROSITE" id="PS00018">
    <property type="entry name" value="EF_HAND_1"/>
    <property type="match status" value="1"/>
</dbReference>
<comment type="caution">
    <text evidence="3">The sequence shown here is derived from an EMBL/GenBank/DDBJ whole genome shotgun (WGS) entry which is preliminary data.</text>
</comment>
<feature type="signal peptide" evidence="1">
    <location>
        <begin position="1"/>
        <end position="23"/>
    </location>
</feature>
<evidence type="ECO:0000259" key="2">
    <source>
        <dbReference type="Pfam" id="PF13202"/>
    </source>
</evidence>
<keyword evidence="1" id="KW-0732">Signal</keyword>
<feature type="chain" id="PRO_5031168755" description="EF-hand domain-containing protein" evidence="1">
    <location>
        <begin position="24"/>
        <end position="89"/>
    </location>
</feature>
<dbReference type="GO" id="GO:0005509">
    <property type="term" value="F:calcium ion binding"/>
    <property type="evidence" value="ECO:0007669"/>
    <property type="project" value="InterPro"/>
</dbReference>
<evidence type="ECO:0000256" key="1">
    <source>
        <dbReference type="SAM" id="SignalP"/>
    </source>
</evidence>
<dbReference type="SUPFAM" id="SSF47473">
    <property type="entry name" value="EF-hand"/>
    <property type="match status" value="1"/>
</dbReference>
<dbReference type="EMBL" id="JABFCX010000002">
    <property type="protein sequence ID" value="NNU15310.1"/>
    <property type="molecule type" value="Genomic_DNA"/>
</dbReference>
<proteinExistence type="predicted"/>
<accession>A0A7Y3RJU7</accession>
<dbReference type="RefSeq" id="WP_173196702.1">
    <property type="nucleotide sequence ID" value="NZ_JABFCX010000002.1"/>
</dbReference>
<dbReference type="PROSITE" id="PS51257">
    <property type="entry name" value="PROKAR_LIPOPROTEIN"/>
    <property type="match status" value="1"/>
</dbReference>
<dbReference type="InterPro" id="IPR011992">
    <property type="entry name" value="EF-hand-dom_pair"/>
</dbReference>
<evidence type="ECO:0000313" key="4">
    <source>
        <dbReference type="Proteomes" id="UP000536835"/>
    </source>
</evidence>
<sequence>MRKLLILPVLALGACASTGPSIGGVSFADMDTNADGKVTMEEFTGKSAVFDAVDANDDKTITMEEAAAYARARRLGGGDGEVRSTGSRL</sequence>
<protein>
    <recommendedName>
        <fullName evidence="2">EF-hand domain-containing protein</fullName>
    </recommendedName>
</protein>